<dbReference type="AlphaFoldDB" id="A0A1Y5HRH3"/>
<evidence type="ECO:0000313" key="2">
    <source>
        <dbReference type="Proteomes" id="UP000227088"/>
    </source>
</evidence>
<dbReference type="Pfam" id="PF04400">
    <property type="entry name" value="NqrM"/>
    <property type="match status" value="1"/>
</dbReference>
<dbReference type="EMBL" id="MABE01000494">
    <property type="protein sequence ID" value="OUS39921.1"/>
    <property type="molecule type" value="Genomic_DNA"/>
</dbReference>
<accession>A0A1Y5HRH3</accession>
<reference evidence="2" key="1">
    <citation type="journal article" date="2017" name="Proc. Natl. Acad. Sci. U.S.A.">
        <title>Simulation of Deepwater Horizon oil plume reveals substrate specialization within a complex community of hydrocarbon degraders.</title>
        <authorList>
            <person name="Hu P."/>
            <person name="Dubinsky E.A."/>
            <person name="Probst A.J."/>
            <person name="Wang J."/>
            <person name="Sieber C.M.K."/>
            <person name="Tom L.M."/>
            <person name="Gardinali P."/>
            <person name="Banfield J.F."/>
            <person name="Atlas R.M."/>
            <person name="Andersen G.L."/>
        </authorList>
    </citation>
    <scope>NUCLEOTIDE SEQUENCE [LARGE SCALE GENOMIC DNA]</scope>
</reference>
<proteinExistence type="predicted"/>
<dbReference type="PANTHER" id="PTHR40691:SF3">
    <property type="entry name" value="(NA+)-NQR MATURATION NQRM"/>
    <property type="match status" value="1"/>
</dbReference>
<protein>
    <submittedName>
        <fullName evidence="1">ApbE family protein</fullName>
    </submittedName>
</protein>
<name>A0A1Y5HRH3_OLEAN</name>
<sequence>MTTLLIVFIVMVLFVVLMSAGLLMGGKPISGSCGGMSAVGMKGACDVCGGDLEKCESSKDPIRQEAEDLFYDASKKSDK</sequence>
<dbReference type="PANTHER" id="PTHR40691">
    <property type="entry name" value="(NA+)-NQR MATURATION NQRM"/>
    <property type="match status" value="1"/>
</dbReference>
<dbReference type="InterPro" id="IPR007495">
    <property type="entry name" value="NqrM"/>
</dbReference>
<evidence type="ECO:0000313" key="1">
    <source>
        <dbReference type="EMBL" id="OUS39921.1"/>
    </source>
</evidence>
<organism evidence="1 2">
    <name type="scientific">Oleispira antarctica</name>
    <dbReference type="NCBI Taxonomy" id="188908"/>
    <lineage>
        <taxon>Bacteria</taxon>
        <taxon>Pseudomonadati</taxon>
        <taxon>Pseudomonadota</taxon>
        <taxon>Gammaproteobacteria</taxon>
        <taxon>Oceanospirillales</taxon>
        <taxon>Oceanospirillaceae</taxon>
        <taxon>Oleispira</taxon>
    </lineage>
</organism>
<dbReference type="Proteomes" id="UP000227088">
    <property type="component" value="Unassembled WGS sequence"/>
</dbReference>
<comment type="caution">
    <text evidence="1">The sequence shown here is derived from an EMBL/GenBank/DDBJ whole genome shotgun (WGS) entry which is preliminary data.</text>
</comment>
<gene>
    <name evidence="1" type="ORF">A9R00_08600</name>
</gene>